<feature type="transmembrane region" description="Helical" evidence="1">
    <location>
        <begin position="90"/>
        <end position="114"/>
    </location>
</feature>
<dbReference type="Proteomes" id="UP001500929">
    <property type="component" value="Unassembled WGS sequence"/>
</dbReference>
<name>A0ABN3DWG8_9MICO</name>
<reference evidence="2 3" key="1">
    <citation type="journal article" date="2019" name="Int. J. Syst. Evol. Microbiol.">
        <title>The Global Catalogue of Microorganisms (GCM) 10K type strain sequencing project: providing services to taxonomists for standard genome sequencing and annotation.</title>
        <authorList>
            <consortium name="The Broad Institute Genomics Platform"/>
            <consortium name="The Broad Institute Genome Sequencing Center for Infectious Disease"/>
            <person name="Wu L."/>
            <person name="Ma J."/>
        </authorList>
    </citation>
    <scope>NUCLEOTIDE SEQUENCE [LARGE SCALE GENOMIC DNA]</scope>
    <source>
        <strain evidence="2 3">JCM 16117</strain>
    </source>
</reference>
<feature type="transmembrane region" description="Helical" evidence="1">
    <location>
        <begin position="206"/>
        <end position="226"/>
    </location>
</feature>
<evidence type="ECO:0000313" key="2">
    <source>
        <dbReference type="EMBL" id="GAA2243101.1"/>
    </source>
</evidence>
<organism evidence="2 3">
    <name type="scientific">Herbiconiux moechotypicola</name>
    <dbReference type="NCBI Taxonomy" id="637393"/>
    <lineage>
        <taxon>Bacteria</taxon>
        <taxon>Bacillati</taxon>
        <taxon>Actinomycetota</taxon>
        <taxon>Actinomycetes</taxon>
        <taxon>Micrococcales</taxon>
        <taxon>Microbacteriaceae</taxon>
        <taxon>Herbiconiux</taxon>
    </lineage>
</organism>
<sequence length="270" mass="28984">MSQIASASDAGLPASARPSAAAPLGFGHRVTAVARLHLINRLSVFGVPWMILGFIFLINLAIWWIISTAGGPDVDMGEVSDGLQWSGASFYIFVYMMVLAIQAVALTFPFALGYSTTRRDFWLGSALAFVVLSVLYAAALTVLAVIEEATNGWGFGGRMFTVLYFGGEGAPWYLRFGLFLAIFLFFFFIGAVIATIYQRWRVNGMLVFFGALALLLVGSAALVTLAEAWPSVGAWFVATGATGVVAWSLVPTALSALLGYVILRRTTPRG</sequence>
<dbReference type="EMBL" id="BAAAQY010000009">
    <property type="protein sequence ID" value="GAA2243101.1"/>
    <property type="molecule type" value="Genomic_DNA"/>
</dbReference>
<accession>A0ABN3DWG8</accession>
<evidence type="ECO:0008006" key="4">
    <source>
        <dbReference type="Google" id="ProtNLM"/>
    </source>
</evidence>
<feature type="transmembrane region" description="Helical" evidence="1">
    <location>
        <begin position="172"/>
        <end position="194"/>
    </location>
</feature>
<comment type="caution">
    <text evidence="2">The sequence shown here is derived from an EMBL/GenBank/DDBJ whole genome shotgun (WGS) entry which is preliminary data.</text>
</comment>
<keyword evidence="1" id="KW-0472">Membrane</keyword>
<keyword evidence="1" id="KW-0812">Transmembrane</keyword>
<keyword evidence="1" id="KW-1133">Transmembrane helix</keyword>
<protein>
    <recommendedName>
        <fullName evidence="4">ABC transporter permease</fullName>
    </recommendedName>
</protein>
<feature type="transmembrane region" description="Helical" evidence="1">
    <location>
        <begin position="121"/>
        <end position="146"/>
    </location>
</feature>
<feature type="transmembrane region" description="Helical" evidence="1">
    <location>
        <begin position="44"/>
        <end position="66"/>
    </location>
</feature>
<keyword evidence="3" id="KW-1185">Reference proteome</keyword>
<feature type="transmembrane region" description="Helical" evidence="1">
    <location>
        <begin position="232"/>
        <end position="263"/>
    </location>
</feature>
<gene>
    <name evidence="2" type="ORF">GCM10009851_30490</name>
</gene>
<proteinExistence type="predicted"/>
<evidence type="ECO:0000256" key="1">
    <source>
        <dbReference type="SAM" id="Phobius"/>
    </source>
</evidence>
<dbReference type="RefSeq" id="WP_259480348.1">
    <property type="nucleotide sequence ID" value="NZ_BAAAQY010000009.1"/>
</dbReference>
<evidence type="ECO:0000313" key="3">
    <source>
        <dbReference type="Proteomes" id="UP001500929"/>
    </source>
</evidence>